<keyword evidence="2" id="KW-1185">Reference proteome</keyword>
<reference evidence="1" key="2">
    <citation type="submission" date="2022-01" db="EMBL/GenBank/DDBJ databases">
        <authorList>
            <person name="Yamashiro T."/>
            <person name="Shiraishi A."/>
            <person name="Satake H."/>
            <person name="Nakayama K."/>
        </authorList>
    </citation>
    <scope>NUCLEOTIDE SEQUENCE</scope>
</reference>
<dbReference type="Proteomes" id="UP001151760">
    <property type="component" value="Unassembled WGS sequence"/>
</dbReference>
<evidence type="ECO:0000313" key="2">
    <source>
        <dbReference type="Proteomes" id="UP001151760"/>
    </source>
</evidence>
<reference evidence="1" key="1">
    <citation type="journal article" date="2022" name="Int. J. Mol. Sci.">
        <title>Draft Genome of Tanacetum Coccineum: Genomic Comparison of Closely Related Tanacetum-Family Plants.</title>
        <authorList>
            <person name="Yamashiro T."/>
            <person name="Shiraishi A."/>
            <person name="Nakayama K."/>
            <person name="Satake H."/>
        </authorList>
    </citation>
    <scope>NUCLEOTIDE SEQUENCE</scope>
</reference>
<organism evidence="1 2">
    <name type="scientific">Tanacetum coccineum</name>
    <dbReference type="NCBI Taxonomy" id="301880"/>
    <lineage>
        <taxon>Eukaryota</taxon>
        <taxon>Viridiplantae</taxon>
        <taxon>Streptophyta</taxon>
        <taxon>Embryophyta</taxon>
        <taxon>Tracheophyta</taxon>
        <taxon>Spermatophyta</taxon>
        <taxon>Magnoliopsida</taxon>
        <taxon>eudicotyledons</taxon>
        <taxon>Gunneridae</taxon>
        <taxon>Pentapetalae</taxon>
        <taxon>asterids</taxon>
        <taxon>campanulids</taxon>
        <taxon>Asterales</taxon>
        <taxon>Asteraceae</taxon>
        <taxon>Asteroideae</taxon>
        <taxon>Anthemideae</taxon>
        <taxon>Anthemidinae</taxon>
        <taxon>Tanacetum</taxon>
    </lineage>
</organism>
<evidence type="ECO:0000313" key="1">
    <source>
        <dbReference type="EMBL" id="GJT32208.1"/>
    </source>
</evidence>
<feature type="non-terminal residue" evidence="1">
    <location>
        <position position="114"/>
    </location>
</feature>
<accession>A0ABQ5D131</accession>
<gene>
    <name evidence="1" type="ORF">Tco_0922627</name>
</gene>
<dbReference type="EMBL" id="BQNB010014773">
    <property type="protein sequence ID" value="GJT32208.1"/>
    <property type="molecule type" value="Genomic_DNA"/>
</dbReference>
<proteinExistence type="predicted"/>
<sequence length="114" mass="11759">MILVSRSIQPAISLILPRAAPPPFHPTTAANLHSIITITTTHVQLPPSLISLNITRYEGCAVVFSAPLGCVGFASLHEGRVCFGGIAAKPPHGDAVGGSHRPKGVFGLGLDTSS</sequence>
<protein>
    <submittedName>
        <fullName evidence="1">Uncharacterized protein</fullName>
    </submittedName>
</protein>
<name>A0ABQ5D131_9ASTR</name>
<comment type="caution">
    <text evidence="1">The sequence shown here is derived from an EMBL/GenBank/DDBJ whole genome shotgun (WGS) entry which is preliminary data.</text>
</comment>